<dbReference type="EMBL" id="FN655303">
    <property type="protein sequence ID" value="CBY38715.1"/>
    <property type="molecule type" value="Genomic_DNA"/>
</dbReference>
<gene>
    <name evidence="2" type="ORF">GSOID_T00019232001</name>
</gene>
<dbReference type="Proteomes" id="UP000011014">
    <property type="component" value="Unassembled WGS sequence"/>
</dbReference>
<organism evidence="2">
    <name type="scientific">Oikopleura dioica</name>
    <name type="common">Tunicate</name>
    <dbReference type="NCBI Taxonomy" id="34765"/>
    <lineage>
        <taxon>Eukaryota</taxon>
        <taxon>Metazoa</taxon>
        <taxon>Chordata</taxon>
        <taxon>Tunicata</taxon>
        <taxon>Appendicularia</taxon>
        <taxon>Copelata</taxon>
        <taxon>Oikopleuridae</taxon>
        <taxon>Oikopleura</taxon>
    </lineage>
</organism>
<evidence type="ECO:0000256" key="1">
    <source>
        <dbReference type="SAM" id="MobiDB-lite"/>
    </source>
</evidence>
<proteinExistence type="predicted"/>
<dbReference type="AlphaFoldDB" id="E4YTC6"/>
<feature type="compositionally biased region" description="Polar residues" evidence="1">
    <location>
        <begin position="180"/>
        <end position="189"/>
    </location>
</feature>
<name>E4YTC6_OIKDI</name>
<feature type="compositionally biased region" description="Polar residues" evidence="1">
    <location>
        <begin position="124"/>
        <end position="133"/>
    </location>
</feature>
<feature type="non-terminal residue" evidence="2">
    <location>
        <position position="1"/>
    </location>
</feature>
<reference evidence="2" key="1">
    <citation type="journal article" date="2010" name="Science">
        <title>Plasticity of animal genome architecture unmasked by rapid evolution of a pelagic tunicate.</title>
        <authorList>
            <person name="Denoeud F."/>
            <person name="Henriet S."/>
            <person name="Mungpakdee S."/>
            <person name="Aury J.M."/>
            <person name="Da Silva C."/>
            <person name="Brinkmann H."/>
            <person name="Mikhaleva J."/>
            <person name="Olsen L.C."/>
            <person name="Jubin C."/>
            <person name="Canestro C."/>
            <person name="Bouquet J.M."/>
            <person name="Danks G."/>
            <person name="Poulain J."/>
            <person name="Campsteijn C."/>
            <person name="Adamski M."/>
            <person name="Cross I."/>
            <person name="Yadetie F."/>
            <person name="Muffato M."/>
            <person name="Louis A."/>
            <person name="Butcher S."/>
            <person name="Tsagkogeorga G."/>
            <person name="Konrad A."/>
            <person name="Singh S."/>
            <person name="Jensen M.F."/>
            <person name="Cong E.H."/>
            <person name="Eikeseth-Otteraa H."/>
            <person name="Noel B."/>
            <person name="Anthouard V."/>
            <person name="Porcel B.M."/>
            <person name="Kachouri-Lafond R."/>
            <person name="Nishino A."/>
            <person name="Ugolini M."/>
            <person name="Chourrout P."/>
            <person name="Nishida H."/>
            <person name="Aasland R."/>
            <person name="Huzurbazar S."/>
            <person name="Westhof E."/>
            <person name="Delsuc F."/>
            <person name="Lehrach H."/>
            <person name="Reinhardt R."/>
            <person name="Weissenbach J."/>
            <person name="Roy S.W."/>
            <person name="Artiguenave F."/>
            <person name="Postlethwait J.H."/>
            <person name="Manak J.R."/>
            <person name="Thompson E.M."/>
            <person name="Jaillon O."/>
            <person name="Du Pasquier L."/>
            <person name="Boudinot P."/>
            <person name="Liberles D.A."/>
            <person name="Volff J.N."/>
            <person name="Philippe H."/>
            <person name="Lenhard B."/>
            <person name="Roest Crollius H."/>
            <person name="Wincker P."/>
            <person name="Chourrout D."/>
        </authorList>
    </citation>
    <scope>NUCLEOTIDE SEQUENCE [LARGE SCALE GENOMIC DNA]</scope>
</reference>
<feature type="compositionally biased region" description="Pro residues" evidence="1">
    <location>
        <begin position="75"/>
        <end position="88"/>
    </location>
</feature>
<evidence type="ECO:0000313" key="2">
    <source>
        <dbReference type="EMBL" id="CBY38715.1"/>
    </source>
</evidence>
<feature type="region of interest" description="Disordered" evidence="1">
    <location>
        <begin position="1"/>
        <end position="202"/>
    </location>
</feature>
<sequence>NLQAPHAQQQHVQKPPFPEPVQDPLPTKDHKPPSITPTQELAAPSPAVQEPAITAQAEPALLPEPVEQNTHSMPSSPPKPPQLQPKPVSPSETPEKAAFESGPPKLIPPKLAPSSIASNEPVEENQTSATNIPEFSDSEEDTDKTNDVDDIAAKFSSDEEENDKKENLDPNLNDKIPSHNGVQDEQSPVKSKVENSDEDEQE</sequence>
<accession>E4YTC6</accession>
<protein>
    <submittedName>
        <fullName evidence="2">Uncharacterized protein</fullName>
    </submittedName>
</protein>
<feature type="compositionally biased region" description="Polar residues" evidence="1">
    <location>
        <begin position="1"/>
        <end position="12"/>
    </location>
</feature>